<reference evidence="1" key="1">
    <citation type="submission" date="2020-04" db="EMBL/GenBank/DDBJ databases">
        <authorList>
            <person name="Alioto T."/>
            <person name="Alioto T."/>
            <person name="Gomez Garrido J."/>
        </authorList>
    </citation>
    <scope>NUCLEOTIDE SEQUENCE</scope>
    <source>
        <strain evidence="1">A484AB</strain>
    </source>
</reference>
<proteinExistence type="predicted"/>
<dbReference type="SUPFAM" id="SSF50978">
    <property type="entry name" value="WD40 repeat-like"/>
    <property type="match status" value="1"/>
</dbReference>
<gene>
    <name evidence="1" type="ORF">PACLA_8A063801</name>
</gene>
<protein>
    <submittedName>
        <fullName evidence="1">---NA</fullName>
    </submittedName>
</protein>
<organism evidence="1 2">
    <name type="scientific">Paramuricea clavata</name>
    <name type="common">Red gorgonian</name>
    <name type="synonym">Violescent sea-whip</name>
    <dbReference type="NCBI Taxonomy" id="317549"/>
    <lineage>
        <taxon>Eukaryota</taxon>
        <taxon>Metazoa</taxon>
        <taxon>Cnidaria</taxon>
        <taxon>Anthozoa</taxon>
        <taxon>Octocorallia</taxon>
        <taxon>Malacalcyonacea</taxon>
        <taxon>Plexauridae</taxon>
        <taxon>Paramuricea</taxon>
    </lineage>
</organism>
<sequence>MYRFKLSDHHYWRIFQHYNILIHFLKEGGSVFGIVINLCTDNDEKCRLYLQSIANGYFNFVQNSIGCKSAARDILDEAKWIWMEEVANANNTNYRIVSNTVFEEELDCSDIVSSPDYKLLVCLHGQRIKVFKLPCLIFIFELKVNWTEQSSRFLTFSPDSSYFLSNSVRSSICIREQKEVPFIPHGPDSIRSCSFSSCGTKLVTFEEDFIKVWDVRKKVILKEVQTQPCHADDYCFIKGNRYILGLGGLPGKFAFWDSTTLEKQDINNICYDPCLITYNDNIQIISSPSLFSDSENIATRHFHLPNGEIVVTINKNCSKPFTWKGRKCVLFSTSFPWIVYDFIKQEVVDTFRIGCLPCGFSSRIKWWSKLDGTNFLICFGDNQVILLSFESNPVEPSVAPFVNSAAVQCSTVSADNLYVVRCYENYILGIYSVDNGKSLQTVELKQSPVACWWSELYLWVVCEDVVVKFPYDSSNSNVLGNNMEECSINFDSVLEFSDGVLVVNHNMETSILKICNEKLCPQQIPDTHFLASSAAVSSDGCAVFLYCLSLSDYQLWEVASENRWELISSSKYKFSYIDDVDGLFMLLAQSWFFLAGIQNSRHCLCVNDNPMTLFSFSSNPSFSLCVIDFANEMQDEDGIDIEGDLREVIYSPRGFFVILVDLWIYLVKVSDGEIIAIKLFFDVWKNECMFYLTSRGALLLLLKNDLRYFKIHNIENYLNLC</sequence>
<name>A0A6S7KFV2_PARCT</name>
<dbReference type="InterPro" id="IPR015943">
    <property type="entry name" value="WD40/YVTN_repeat-like_dom_sf"/>
</dbReference>
<evidence type="ECO:0000313" key="1">
    <source>
        <dbReference type="EMBL" id="CAB4027083.1"/>
    </source>
</evidence>
<dbReference type="SUPFAM" id="SSF82171">
    <property type="entry name" value="DPP6 N-terminal domain-like"/>
    <property type="match status" value="1"/>
</dbReference>
<keyword evidence="2" id="KW-1185">Reference proteome</keyword>
<dbReference type="EMBL" id="CACRXK020014591">
    <property type="protein sequence ID" value="CAB4027083.1"/>
    <property type="molecule type" value="Genomic_DNA"/>
</dbReference>
<evidence type="ECO:0000313" key="2">
    <source>
        <dbReference type="Proteomes" id="UP001152795"/>
    </source>
</evidence>
<dbReference type="Proteomes" id="UP001152795">
    <property type="component" value="Unassembled WGS sequence"/>
</dbReference>
<dbReference type="AlphaFoldDB" id="A0A6S7KFV2"/>
<dbReference type="InterPro" id="IPR036322">
    <property type="entry name" value="WD40_repeat_dom_sf"/>
</dbReference>
<dbReference type="Gene3D" id="2.130.10.10">
    <property type="entry name" value="YVTN repeat-like/Quinoprotein amine dehydrogenase"/>
    <property type="match status" value="1"/>
</dbReference>
<accession>A0A6S7KFV2</accession>
<comment type="caution">
    <text evidence="1">The sequence shown here is derived from an EMBL/GenBank/DDBJ whole genome shotgun (WGS) entry which is preliminary data.</text>
</comment>